<keyword evidence="4 5" id="KW-0472">Membrane</keyword>
<gene>
    <name evidence="7" type="ORF">SAMN06295905_3007</name>
</gene>
<feature type="transmembrane region" description="Helical" evidence="5">
    <location>
        <begin position="180"/>
        <end position="197"/>
    </location>
</feature>
<dbReference type="PANTHER" id="PTHR37422:SF13">
    <property type="entry name" value="LIPOPOLYSACCHARIDE BIOSYNTHESIS PROTEIN PA4999-RELATED"/>
    <property type="match status" value="1"/>
</dbReference>
<feature type="transmembrane region" description="Helical" evidence="5">
    <location>
        <begin position="226"/>
        <end position="247"/>
    </location>
</feature>
<protein>
    <submittedName>
        <fullName evidence="7">O-Antigen ligase</fullName>
    </submittedName>
</protein>
<evidence type="ECO:0000256" key="4">
    <source>
        <dbReference type="ARBA" id="ARBA00023136"/>
    </source>
</evidence>
<dbReference type="OrthoDB" id="7943468at2"/>
<feature type="transmembrane region" description="Helical" evidence="5">
    <location>
        <begin position="121"/>
        <end position="142"/>
    </location>
</feature>
<name>A0A1Y6GB79_9HYPH</name>
<dbReference type="Proteomes" id="UP000194474">
    <property type="component" value="Unassembled WGS sequence"/>
</dbReference>
<evidence type="ECO:0000256" key="1">
    <source>
        <dbReference type="ARBA" id="ARBA00004141"/>
    </source>
</evidence>
<feature type="domain" description="O-antigen ligase-related" evidence="6">
    <location>
        <begin position="189"/>
        <end position="347"/>
    </location>
</feature>
<reference evidence="8" key="1">
    <citation type="submission" date="2017-04" db="EMBL/GenBank/DDBJ databases">
        <authorList>
            <person name="Varghese N."/>
            <person name="Submissions S."/>
        </authorList>
    </citation>
    <scope>NUCLEOTIDE SEQUENCE [LARGE SCALE GENOMIC DNA]</scope>
</reference>
<evidence type="ECO:0000256" key="2">
    <source>
        <dbReference type="ARBA" id="ARBA00022692"/>
    </source>
</evidence>
<keyword evidence="8" id="KW-1185">Reference proteome</keyword>
<evidence type="ECO:0000313" key="7">
    <source>
        <dbReference type="EMBL" id="SMQ85717.1"/>
    </source>
</evidence>
<dbReference type="EMBL" id="FXWK01000002">
    <property type="protein sequence ID" value="SMQ85717.1"/>
    <property type="molecule type" value="Genomic_DNA"/>
</dbReference>
<comment type="subcellular location">
    <subcellularLocation>
        <location evidence="1">Membrane</location>
        <topology evidence="1">Multi-pass membrane protein</topology>
    </subcellularLocation>
</comment>
<feature type="transmembrane region" description="Helical" evidence="5">
    <location>
        <begin position="67"/>
        <end position="85"/>
    </location>
</feature>
<keyword evidence="3 5" id="KW-1133">Transmembrane helix</keyword>
<evidence type="ECO:0000313" key="8">
    <source>
        <dbReference type="Proteomes" id="UP000194474"/>
    </source>
</evidence>
<feature type="transmembrane region" description="Helical" evidence="5">
    <location>
        <begin position="370"/>
        <end position="391"/>
    </location>
</feature>
<sequence length="417" mass="43957">MDATAFKDAPLRWKVASVLSGVFVVASLCLWATMGNTGAYVALLLAVPALLTGLTIRGIANILKARWVWALISGFVLISAAFLLQPERASAASIGDFALFALAPLLAVAVMPFARRVSVEITSWIFLLATVLCAWIGISGILGGGGRVSAPELSPIHFADLALIAGFAALAGVLRARPGYAYVLYLAPVLGLVAAIASGTRASMLAALVLVVVYALFWLRERRWPVIGQVALFAGIIALTLAAFFLANALGFTRPLGAIEPVLAVLRGELPADHSSIYRVEMYRSAVAAFWDAPLVGHGWHNQLQAAYPYLSEMAKAGYEAEAWSYIHSDFLSLAVAAGVFGALAYLAFIAAPLIAAWEGDRGLKAGPRLYLAVTVSLGLFVSGLTDVLFMVEAPKLLLVVVSAIVFFAPSKSAAAP</sequence>
<dbReference type="Pfam" id="PF04932">
    <property type="entry name" value="Wzy_C"/>
    <property type="match status" value="1"/>
</dbReference>
<evidence type="ECO:0000256" key="3">
    <source>
        <dbReference type="ARBA" id="ARBA00022989"/>
    </source>
</evidence>
<feature type="transmembrane region" description="Helical" evidence="5">
    <location>
        <begin position="154"/>
        <end position="173"/>
    </location>
</feature>
<evidence type="ECO:0000256" key="5">
    <source>
        <dbReference type="SAM" id="Phobius"/>
    </source>
</evidence>
<dbReference type="PANTHER" id="PTHR37422">
    <property type="entry name" value="TEICHURONIC ACID BIOSYNTHESIS PROTEIN TUAE"/>
    <property type="match status" value="1"/>
</dbReference>
<dbReference type="GO" id="GO:0016874">
    <property type="term" value="F:ligase activity"/>
    <property type="evidence" value="ECO:0007669"/>
    <property type="project" value="UniProtKB-KW"/>
</dbReference>
<organism evidence="7 8">
    <name type="scientific">Devosia lucknowensis</name>
    <dbReference type="NCBI Taxonomy" id="1096929"/>
    <lineage>
        <taxon>Bacteria</taxon>
        <taxon>Pseudomonadati</taxon>
        <taxon>Pseudomonadota</taxon>
        <taxon>Alphaproteobacteria</taxon>
        <taxon>Hyphomicrobiales</taxon>
        <taxon>Devosiaceae</taxon>
        <taxon>Devosia</taxon>
    </lineage>
</organism>
<dbReference type="AlphaFoldDB" id="A0A1Y6GB79"/>
<keyword evidence="2 5" id="KW-0812">Transmembrane</keyword>
<keyword evidence="7" id="KW-0436">Ligase</keyword>
<feature type="transmembrane region" description="Helical" evidence="5">
    <location>
        <begin position="397"/>
        <end position="415"/>
    </location>
</feature>
<feature type="transmembrane region" description="Helical" evidence="5">
    <location>
        <begin position="203"/>
        <end position="219"/>
    </location>
</feature>
<dbReference type="GO" id="GO:0016020">
    <property type="term" value="C:membrane"/>
    <property type="evidence" value="ECO:0007669"/>
    <property type="project" value="UniProtKB-SubCell"/>
</dbReference>
<dbReference type="InterPro" id="IPR051533">
    <property type="entry name" value="WaaL-like"/>
</dbReference>
<dbReference type="RefSeq" id="WP_086471363.1">
    <property type="nucleotide sequence ID" value="NZ_FXWK01000002.1"/>
</dbReference>
<proteinExistence type="predicted"/>
<feature type="transmembrane region" description="Helical" evidence="5">
    <location>
        <begin position="12"/>
        <end position="33"/>
    </location>
</feature>
<accession>A0A1Y6GB79</accession>
<feature type="transmembrane region" description="Helical" evidence="5">
    <location>
        <begin position="331"/>
        <end position="358"/>
    </location>
</feature>
<feature type="transmembrane region" description="Helical" evidence="5">
    <location>
        <begin position="39"/>
        <end position="60"/>
    </location>
</feature>
<evidence type="ECO:0000259" key="6">
    <source>
        <dbReference type="Pfam" id="PF04932"/>
    </source>
</evidence>
<dbReference type="InterPro" id="IPR007016">
    <property type="entry name" value="O-antigen_ligase-rel_domated"/>
</dbReference>
<feature type="transmembrane region" description="Helical" evidence="5">
    <location>
        <begin position="97"/>
        <end position="114"/>
    </location>
</feature>